<reference evidence="2 3" key="1">
    <citation type="journal article" date="2012" name="J. Bacteriol.">
        <title>Genome Sequence of Gallaecimonas xiamenensis Type Strain 3-C-1.</title>
        <authorList>
            <person name="Lai Q."/>
            <person name="Wang L."/>
            <person name="Wang W."/>
            <person name="Shao Z."/>
        </authorList>
    </citation>
    <scope>NUCLEOTIDE SEQUENCE [LARGE SCALE GENOMIC DNA]</scope>
    <source>
        <strain evidence="2 3">3-C-1</strain>
    </source>
</reference>
<sequence>MADDTKRALVVKDHIIPVAPDLPILDQLLLKGIPVEYQCRAGFCGACRMRLKSGEVRYLETPIAYINEGEVLTCCTVPVSRIVELEADYLKKD</sequence>
<evidence type="ECO:0000313" key="2">
    <source>
        <dbReference type="EMBL" id="EKE73710.1"/>
    </source>
</evidence>
<dbReference type="AlphaFoldDB" id="K2K8W4"/>
<protein>
    <submittedName>
        <fullName evidence="2">Ferredoxin</fullName>
    </submittedName>
</protein>
<dbReference type="SUPFAM" id="SSF54292">
    <property type="entry name" value="2Fe-2S ferredoxin-like"/>
    <property type="match status" value="1"/>
</dbReference>
<dbReference type="Pfam" id="PF00111">
    <property type="entry name" value="Fer2"/>
    <property type="match status" value="1"/>
</dbReference>
<dbReference type="PROSITE" id="PS51085">
    <property type="entry name" value="2FE2S_FER_2"/>
    <property type="match status" value="1"/>
</dbReference>
<dbReference type="STRING" id="745411.B3C1_09942"/>
<comment type="caution">
    <text evidence="2">The sequence shown here is derived from an EMBL/GenBank/DDBJ whole genome shotgun (WGS) entry which is preliminary data.</text>
</comment>
<evidence type="ECO:0000259" key="1">
    <source>
        <dbReference type="PROSITE" id="PS51085"/>
    </source>
</evidence>
<dbReference type="NCBIfam" id="NF007985">
    <property type="entry name" value="PRK10713.1"/>
    <property type="match status" value="1"/>
</dbReference>
<dbReference type="Proteomes" id="UP000006755">
    <property type="component" value="Unassembled WGS sequence"/>
</dbReference>
<feature type="domain" description="2Fe-2S ferredoxin-type" evidence="1">
    <location>
        <begin position="5"/>
        <end position="93"/>
    </location>
</feature>
<dbReference type="InterPro" id="IPR012675">
    <property type="entry name" value="Beta-grasp_dom_sf"/>
</dbReference>
<dbReference type="eggNOG" id="COG1018">
    <property type="taxonomic scope" value="Bacteria"/>
</dbReference>
<dbReference type="RefSeq" id="WP_008484586.1">
    <property type="nucleotide sequence ID" value="NZ_AMRI01000012.1"/>
</dbReference>
<dbReference type="EMBL" id="AMRI01000012">
    <property type="protein sequence ID" value="EKE73710.1"/>
    <property type="molecule type" value="Genomic_DNA"/>
</dbReference>
<dbReference type="InterPro" id="IPR001041">
    <property type="entry name" value="2Fe-2S_ferredoxin-type"/>
</dbReference>
<dbReference type="CDD" id="cd00207">
    <property type="entry name" value="fer2"/>
    <property type="match status" value="1"/>
</dbReference>
<dbReference type="GO" id="GO:0051537">
    <property type="term" value="F:2 iron, 2 sulfur cluster binding"/>
    <property type="evidence" value="ECO:0007669"/>
    <property type="project" value="InterPro"/>
</dbReference>
<name>K2K8W4_9GAMM</name>
<keyword evidence="3" id="KW-1185">Reference proteome</keyword>
<proteinExistence type="predicted"/>
<dbReference type="InterPro" id="IPR006058">
    <property type="entry name" value="2Fe2S_fd_BS"/>
</dbReference>
<accession>K2K8W4</accession>
<gene>
    <name evidence="2" type="ORF">B3C1_09942</name>
</gene>
<dbReference type="OrthoDB" id="9801223at2"/>
<dbReference type="PROSITE" id="PS00197">
    <property type="entry name" value="2FE2S_FER_1"/>
    <property type="match status" value="1"/>
</dbReference>
<dbReference type="Gene3D" id="3.10.20.30">
    <property type="match status" value="1"/>
</dbReference>
<evidence type="ECO:0000313" key="3">
    <source>
        <dbReference type="Proteomes" id="UP000006755"/>
    </source>
</evidence>
<dbReference type="InterPro" id="IPR036010">
    <property type="entry name" value="2Fe-2S_ferredoxin-like_sf"/>
</dbReference>
<organism evidence="2 3">
    <name type="scientific">Gallaecimonas xiamenensis 3-C-1</name>
    <dbReference type="NCBI Taxonomy" id="745411"/>
    <lineage>
        <taxon>Bacteria</taxon>
        <taxon>Pseudomonadati</taxon>
        <taxon>Pseudomonadota</taxon>
        <taxon>Gammaproteobacteria</taxon>
        <taxon>Enterobacterales</taxon>
        <taxon>Gallaecimonadaceae</taxon>
        <taxon>Gallaecimonas</taxon>
    </lineage>
</organism>